<dbReference type="Proteomes" id="UP000744676">
    <property type="component" value="Unassembled WGS sequence"/>
</dbReference>
<accession>A0ACB6V3K8</accession>
<protein>
    <submittedName>
        <fullName evidence="1">Uncharacterized protein</fullName>
    </submittedName>
</protein>
<comment type="caution">
    <text evidence="1">The sequence shown here is derived from an EMBL/GenBank/DDBJ whole genome shotgun (WGS) entry which is preliminary data.</text>
</comment>
<sequence length="341" mass="38291">MQVAFSPNSTESERHLNDLYHVRLRTIEGKNQNWRVFVSSWLGFGANEAKRRFAETLLSYNSHIGSTDVLPKDPCYPRGRTHEVKINENKTATFTGQGDLSQCLSAMQPLLRKSEPCKDDPCLFNGMHVPAIDFKTDRFVGVTRSELKLETVSKFIKDNEQAKSAEEKRSLETGKKIVGYVLHCKFTSNNTILTLTSQYVRVGKNAEKLSDEQKMIDLVRPLEDVKVNLTTGVLGFRNTKQGEYEAGFQTAARMFALIEERGYLKQGGSRNYINSSNRSHNNSGSRLGLELVLSNFGKGREAFLNALNGVEGNGVRPFVNRVTDNTKIKIGGVRPPRARRV</sequence>
<reference evidence="1 2" key="1">
    <citation type="journal article" date="2020" name="Front. Microbiol.">
        <title>Phenotypic and Genetic Characterization of the Cheese Ripening Yeast Geotrichum candidum.</title>
        <authorList>
            <person name="Perkins V."/>
            <person name="Vignola S."/>
            <person name="Lessard M.H."/>
            <person name="Plante P.L."/>
            <person name="Corbeil J."/>
            <person name="Dugat-Bony E."/>
            <person name="Frenette M."/>
            <person name="Labrie S."/>
        </authorList>
    </citation>
    <scope>NUCLEOTIDE SEQUENCE [LARGE SCALE GENOMIC DNA]</scope>
    <source>
        <strain evidence="1 2">LMA-1147</strain>
    </source>
</reference>
<evidence type="ECO:0000313" key="1">
    <source>
        <dbReference type="EMBL" id="KAF5096885.1"/>
    </source>
</evidence>
<organism evidence="1 2">
    <name type="scientific">Geotrichum galactomycetum</name>
    <dbReference type="NCBI Taxonomy" id="27317"/>
    <lineage>
        <taxon>Eukaryota</taxon>
        <taxon>Fungi</taxon>
        <taxon>Dikarya</taxon>
        <taxon>Ascomycota</taxon>
        <taxon>Saccharomycotina</taxon>
        <taxon>Dipodascomycetes</taxon>
        <taxon>Dipodascales</taxon>
        <taxon>Dipodascaceae</taxon>
        <taxon>Geotrichum</taxon>
    </lineage>
</organism>
<name>A0ACB6V3K8_9ASCO</name>
<evidence type="ECO:0000313" key="2">
    <source>
        <dbReference type="Proteomes" id="UP000744676"/>
    </source>
</evidence>
<proteinExistence type="predicted"/>
<keyword evidence="2" id="KW-1185">Reference proteome</keyword>
<gene>
    <name evidence="1" type="ORF">D0Z00_002622</name>
</gene>
<dbReference type="EMBL" id="QVQA01000078">
    <property type="protein sequence ID" value="KAF5096885.1"/>
    <property type="molecule type" value="Genomic_DNA"/>
</dbReference>